<dbReference type="GO" id="GO:0016887">
    <property type="term" value="F:ATP hydrolysis activity"/>
    <property type="evidence" value="ECO:0007669"/>
    <property type="project" value="InterPro"/>
</dbReference>
<dbReference type="NCBIfam" id="TIGR02782">
    <property type="entry name" value="TrbB_P"/>
    <property type="match status" value="1"/>
</dbReference>
<dbReference type="Gene3D" id="3.40.50.300">
    <property type="entry name" value="P-loop containing nucleotide triphosphate hydrolases"/>
    <property type="match status" value="1"/>
</dbReference>
<dbReference type="AlphaFoldDB" id="A0A5C4S5P6"/>
<dbReference type="InterPro" id="IPR050921">
    <property type="entry name" value="T4SS_GSP_E_ATPase"/>
</dbReference>
<evidence type="ECO:0000259" key="2">
    <source>
        <dbReference type="PROSITE" id="PS00662"/>
    </source>
</evidence>
<protein>
    <submittedName>
        <fullName evidence="3">P-type conjugative transfer ATPase TrbB</fullName>
    </submittedName>
</protein>
<comment type="caution">
    <text evidence="3">The sequence shown here is derived from an EMBL/GenBank/DDBJ whole genome shotgun (WGS) entry which is preliminary data.</text>
</comment>
<dbReference type="RefSeq" id="WP_068867755.1">
    <property type="nucleotide sequence ID" value="NZ_VDCI01000001.1"/>
</dbReference>
<organism evidence="3 4">
    <name type="scientific">Prosthecochloris vibrioformis</name>
    <name type="common">Chlorobium vibrioforme</name>
    <dbReference type="NCBI Taxonomy" id="1098"/>
    <lineage>
        <taxon>Bacteria</taxon>
        <taxon>Pseudomonadati</taxon>
        <taxon>Chlorobiota</taxon>
        <taxon>Chlorobiia</taxon>
        <taxon>Chlorobiales</taxon>
        <taxon>Chlorobiaceae</taxon>
        <taxon>Prosthecochloris</taxon>
    </lineage>
</organism>
<dbReference type="Pfam" id="PF00437">
    <property type="entry name" value="T2SSE"/>
    <property type="match status" value="1"/>
</dbReference>
<evidence type="ECO:0000313" key="3">
    <source>
        <dbReference type="EMBL" id="TNJ38021.1"/>
    </source>
</evidence>
<dbReference type="GO" id="GO:0005524">
    <property type="term" value="F:ATP binding"/>
    <property type="evidence" value="ECO:0007669"/>
    <property type="project" value="InterPro"/>
</dbReference>
<name>A0A5C4S5P6_PROVB</name>
<dbReference type="InterPro" id="IPR014149">
    <property type="entry name" value="Conjug-transfer_TrbB"/>
</dbReference>
<accession>A0A5C4S5P6</accession>
<dbReference type="PANTHER" id="PTHR30486">
    <property type="entry name" value="TWITCHING MOTILITY PROTEIN PILT"/>
    <property type="match status" value="1"/>
</dbReference>
<feature type="domain" description="Bacterial type II secretion system protein E" evidence="2">
    <location>
        <begin position="210"/>
        <end position="224"/>
    </location>
</feature>
<evidence type="ECO:0000256" key="1">
    <source>
        <dbReference type="ARBA" id="ARBA00006611"/>
    </source>
</evidence>
<dbReference type="InterPro" id="IPR001482">
    <property type="entry name" value="T2SS/T4SS_dom"/>
</dbReference>
<comment type="similarity">
    <text evidence="1">Belongs to the GSP E family.</text>
</comment>
<gene>
    <name evidence="3" type="primary">trbB</name>
    <name evidence="3" type="ORF">FGF68_02250</name>
</gene>
<proteinExistence type="inferred from homology"/>
<dbReference type="PROSITE" id="PS00662">
    <property type="entry name" value="T2SP_E"/>
    <property type="match status" value="1"/>
</dbReference>
<evidence type="ECO:0000313" key="4">
    <source>
        <dbReference type="Proteomes" id="UP000309544"/>
    </source>
</evidence>
<dbReference type="Gene3D" id="3.30.450.90">
    <property type="match status" value="1"/>
</dbReference>
<dbReference type="GO" id="GO:0005737">
    <property type="term" value="C:cytoplasm"/>
    <property type="evidence" value="ECO:0007669"/>
    <property type="project" value="InterPro"/>
</dbReference>
<reference evidence="3 4" key="1">
    <citation type="submission" date="2019-05" db="EMBL/GenBank/DDBJ databases">
        <title>Draft Whole-Genome sequence of the green sulfur bacterium Prosthecochloris vibrioformis DSM 260.</title>
        <authorList>
            <person name="Meyer T.E."/>
            <person name="Kyndt J.A."/>
        </authorList>
    </citation>
    <scope>NUCLEOTIDE SEQUENCE [LARGE SCALE GENOMIC DNA]</scope>
    <source>
        <strain evidence="3 4">DSM 260</strain>
    </source>
</reference>
<dbReference type="CDD" id="cd01130">
    <property type="entry name" value="VirB11-like_ATPase"/>
    <property type="match status" value="1"/>
</dbReference>
<dbReference type="SUPFAM" id="SSF52540">
    <property type="entry name" value="P-loop containing nucleoside triphosphate hydrolases"/>
    <property type="match status" value="1"/>
</dbReference>
<sequence length="321" mass="34793">MIDVSVARRSATLRNAVQPILSFLEKESILEIMLNPDGNIWVDEAGVGMYKTDVSMNAEEVGRMIRLTAAAFNTEVNEYKPALAATLPGWNARLQASVPPIVASPVFSLRKPPCTVFTLSDYVCKGIMSSEDADFLESCVRDGKNILIGGGTGSGKTTLANALLDVVARTGDRIYIIEDNPELQCRAENMVKVLVQPLVYSHQRAVMDALRFRPDRIIVGEVRDGAALDMLKAWNTGHPGGLATIHANNTAAMLERLAQLTQEVVPTAPRELIAEAVDICVHISRSQDHPAGRRVSGIMGVKGLDSHGQWRLVPARAETSG</sequence>
<dbReference type="Proteomes" id="UP000309544">
    <property type="component" value="Unassembled WGS sequence"/>
</dbReference>
<dbReference type="EMBL" id="VDCI01000001">
    <property type="protein sequence ID" value="TNJ38021.1"/>
    <property type="molecule type" value="Genomic_DNA"/>
</dbReference>
<dbReference type="PANTHER" id="PTHR30486:SF6">
    <property type="entry name" value="TYPE IV PILUS RETRACTATION ATPASE PILT"/>
    <property type="match status" value="1"/>
</dbReference>
<dbReference type="InterPro" id="IPR027417">
    <property type="entry name" value="P-loop_NTPase"/>
</dbReference>
<keyword evidence="4" id="KW-1185">Reference proteome</keyword>